<keyword evidence="9" id="KW-0670">Pyruvate</keyword>
<name>A0A318SHP5_9DEIO</name>
<comment type="cofactor">
    <cofactor evidence="1">
        <name>pyruvate</name>
        <dbReference type="ChEBI" id="CHEBI:15361"/>
    </cofactor>
</comment>
<comment type="caution">
    <text evidence="10">The sequence shown here is derived from an EMBL/GenBank/DDBJ whole genome shotgun (WGS) entry which is preliminary data.</text>
</comment>
<dbReference type="RefSeq" id="WP_110885126.1">
    <property type="nucleotide sequence ID" value="NZ_QJSX01000001.1"/>
</dbReference>
<dbReference type="GO" id="GO:0005829">
    <property type="term" value="C:cytosol"/>
    <property type="evidence" value="ECO:0007669"/>
    <property type="project" value="TreeGrafter"/>
</dbReference>
<dbReference type="GO" id="GO:0008295">
    <property type="term" value="P:spermidine biosynthetic process"/>
    <property type="evidence" value="ECO:0007669"/>
    <property type="project" value="UniProtKB-KW"/>
</dbReference>
<evidence type="ECO:0000256" key="3">
    <source>
        <dbReference type="ARBA" id="ARBA00022813"/>
    </source>
</evidence>
<dbReference type="Gene3D" id="3.30.360.110">
    <property type="entry name" value="S-adenosylmethionine decarboxylase domain"/>
    <property type="match status" value="1"/>
</dbReference>
<reference evidence="10 11" key="1">
    <citation type="submission" date="2018-06" db="EMBL/GenBank/DDBJ databases">
        <title>Genomic Encyclopedia of Type Strains, Phase IV (KMG-IV): sequencing the most valuable type-strain genomes for metagenomic binning, comparative biology and taxonomic classification.</title>
        <authorList>
            <person name="Goeker M."/>
        </authorList>
    </citation>
    <scope>NUCLEOTIDE SEQUENCE [LARGE SCALE GENOMIC DNA]</scope>
    <source>
        <strain evidence="10 11">DSM 18048</strain>
    </source>
</reference>
<proteinExistence type="predicted"/>
<dbReference type="InterPro" id="IPR016067">
    <property type="entry name" value="S-AdoMet_deCO2ase_core"/>
</dbReference>
<dbReference type="InterPro" id="IPR042284">
    <property type="entry name" value="AdoMetDC_N"/>
</dbReference>
<keyword evidence="6" id="KW-0865">Zymogen</keyword>
<evidence type="ECO:0000256" key="6">
    <source>
        <dbReference type="ARBA" id="ARBA00023145"/>
    </source>
</evidence>
<dbReference type="PANTHER" id="PTHR33866:SF2">
    <property type="entry name" value="S-ADENOSYLMETHIONINE DECARBOXYLASE PROENZYME"/>
    <property type="match status" value="1"/>
</dbReference>
<evidence type="ECO:0000313" key="10">
    <source>
        <dbReference type="EMBL" id="PYE56665.1"/>
    </source>
</evidence>
<dbReference type="Pfam" id="PF02675">
    <property type="entry name" value="AdoMet_dc"/>
    <property type="match status" value="1"/>
</dbReference>
<evidence type="ECO:0000256" key="7">
    <source>
        <dbReference type="ARBA" id="ARBA00023239"/>
    </source>
</evidence>
<keyword evidence="2" id="KW-0210">Decarboxylase</keyword>
<evidence type="ECO:0000256" key="9">
    <source>
        <dbReference type="ARBA" id="ARBA00023317"/>
    </source>
</evidence>
<protein>
    <submittedName>
        <fullName evidence="10">S-adenosylmethionine decarboxylase</fullName>
    </submittedName>
</protein>
<keyword evidence="11" id="KW-1185">Reference proteome</keyword>
<keyword evidence="3" id="KW-0068">Autocatalytic cleavage</keyword>
<dbReference type="AlphaFoldDB" id="A0A318SHP5"/>
<dbReference type="GO" id="GO:0004014">
    <property type="term" value="F:adenosylmethionine decarboxylase activity"/>
    <property type="evidence" value="ECO:0007669"/>
    <property type="project" value="InterPro"/>
</dbReference>
<keyword evidence="7" id="KW-0456">Lyase</keyword>
<dbReference type="PANTHER" id="PTHR33866">
    <property type="entry name" value="S-ADENOSYLMETHIONINE DECARBOXYLASE PROENZYME"/>
    <property type="match status" value="1"/>
</dbReference>
<evidence type="ECO:0000256" key="5">
    <source>
        <dbReference type="ARBA" id="ARBA00023115"/>
    </source>
</evidence>
<keyword evidence="4" id="KW-0745">Spermidine biosynthesis</keyword>
<evidence type="ECO:0000256" key="8">
    <source>
        <dbReference type="ARBA" id="ARBA00023270"/>
    </source>
</evidence>
<keyword evidence="5" id="KW-0620">Polyamine biosynthesis</keyword>
<dbReference type="EMBL" id="QJSX01000001">
    <property type="protein sequence ID" value="PYE56665.1"/>
    <property type="molecule type" value="Genomic_DNA"/>
</dbReference>
<keyword evidence="8" id="KW-0704">Schiff base</keyword>
<dbReference type="InterPro" id="IPR042286">
    <property type="entry name" value="AdoMetDC_C"/>
</dbReference>
<evidence type="ECO:0000313" key="11">
    <source>
        <dbReference type="Proteomes" id="UP000248326"/>
    </source>
</evidence>
<dbReference type="OrthoDB" id="9793120at2"/>
<dbReference type="SUPFAM" id="SSF56276">
    <property type="entry name" value="S-adenosylmethionine decarboxylase"/>
    <property type="match status" value="1"/>
</dbReference>
<evidence type="ECO:0000256" key="2">
    <source>
        <dbReference type="ARBA" id="ARBA00022793"/>
    </source>
</evidence>
<dbReference type="InterPro" id="IPR003826">
    <property type="entry name" value="AdoMetDC_fam_prok"/>
</dbReference>
<gene>
    <name evidence="10" type="ORF">DES52_101470</name>
</gene>
<dbReference type="Gene3D" id="3.30.160.750">
    <property type="match status" value="1"/>
</dbReference>
<evidence type="ECO:0000256" key="1">
    <source>
        <dbReference type="ARBA" id="ARBA00001928"/>
    </source>
</evidence>
<accession>A0A318SHP5</accession>
<dbReference type="Proteomes" id="UP000248326">
    <property type="component" value="Unassembled WGS sequence"/>
</dbReference>
<organism evidence="10 11">
    <name type="scientific">Deinococcus yavapaiensis KR-236</name>
    <dbReference type="NCBI Taxonomy" id="694435"/>
    <lineage>
        <taxon>Bacteria</taxon>
        <taxon>Thermotogati</taxon>
        <taxon>Deinococcota</taxon>
        <taxon>Deinococci</taxon>
        <taxon>Deinococcales</taxon>
        <taxon>Deinococcaceae</taxon>
        <taxon>Deinococcus</taxon>
    </lineage>
</organism>
<sequence>MTGFAEYGLAEGGRWVAEIYGCDYDTIENAEHVEAAMRDAVISLGAVPETVHSVFHKFQPQGLSGTVMSPVALVTIHTWPEDNASATLDLYFYRGDANPEQVIRELTTALGASDQDHYHLWRGARRTRGPSGQLVEEPHSNP</sequence>
<evidence type="ECO:0000256" key="4">
    <source>
        <dbReference type="ARBA" id="ARBA00023066"/>
    </source>
</evidence>